<keyword evidence="2" id="KW-1185">Reference proteome</keyword>
<dbReference type="AlphaFoldDB" id="A0A285NLU3"/>
<sequence>MTNNPSNTADQIINPVTQAASLAKAPIAEKEDVRRIVTALERIIDALDDILAEECALLREGKLQEATELVETKNQLAIQYMLLQKTIVNNAGLVRDLSPQDAEELQRRHFLFQNTLRTNLAVVATAREVASELVQNVNKDVQQAGTTNTYGQNGQVPSAPVQKHGIAVDKAF</sequence>
<organism evidence="1 2">
    <name type="scientific">Cohaesibacter gelatinilyticus</name>
    <dbReference type="NCBI Taxonomy" id="372072"/>
    <lineage>
        <taxon>Bacteria</taxon>
        <taxon>Pseudomonadati</taxon>
        <taxon>Pseudomonadota</taxon>
        <taxon>Alphaproteobacteria</taxon>
        <taxon>Hyphomicrobiales</taxon>
        <taxon>Cohaesibacteraceae</taxon>
    </lineage>
</organism>
<proteinExistence type="predicted"/>
<accession>A0A285NLU3</accession>
<evidence type="ECO:0008006" key="3">
    <source>
        <dbReference type="Google" id="ProtNLM"/>
    </source>
</evidence>
<dbReference type="RefSeq" id="WP_170956001.1">
    <property type="nucleotide sequence ID" value="NZ_OBEL01000001.1"/>
</dbReference>
<name>A0A285NLU3_9HYPH</name>
<protein>
    <recommendedName>
        <fullName evidence="3">FlgN protein</fullName>
    </recommendedName>
</protein>
<gene>
    <name evidence="1" type="ORF">SAMN06265368_1833</name>
</gene>
<evidence type="ECO:0000313" key="1">
    <source>
        <dbReference type="EMBL" id="SNZ08826.1"/>
    </source>
</evidence>
<dbReference type="EMBL" id="OBEL01000001">
    <property type="protein sequence ID" value="SNZ08826.1"/>
    <property type="molecule type" value="Genomic_DNA"/>
</dbReference>
<evidence type="ECO:0000313" key="2">
    <source>
        <dbReference type="Proteomes" id="UP000219439"/>
    </source>
</evidence>
<reference evidence="1 2" key="1">
    <citation type="submission" date="2017-09" db="EMBL/GenBank/DDBJ databases">
        <authorList>
            <person name="Ehlers B."/>
            <person name="Leendertz F.H."/>
        </authorList>
    </citation>
    <scope>NUCLEOTIDE SEQUENCE [LARGE SCALE GENOMIC DNA]</scope>
    <source>
        <strain evidence="1 2">DSM 18289</strain>
    </source>
</reference>
<dbReference type="Proteomes" id="UP000219439">
    <property type="component" value="Unassembled WGS sequence"/>
</dbReference>